<comment type="caution">
    <text evidence="5">Lacks conserved residue(s) required for the propagation of feature annotation.</text>
</comment>
<reference evidence="7 8" key="1">
    <citation type="submission" date="2018-11" db="EMBL/GenBank/DDBJ databases">
        <title>Genomic Encyclopedia of Type Strains, Phase IV (KMG-IV): sequencing the most valuable type-strain genomes for metagenomic binning, comparative biology and taxonomic classification.</title>
        <authorList>
            <person name="Goeker M."/>
        </authorList>
    </citation>
    <scope>NUCLEOTIDE SEQUENCE [LARGE SCALE GENOMIC DNA]</scope>
    <source>
        <strain evidence="7 8">DSM 100316</strain>
    </source>
</reference>
<dbReference type="OrthoDB" id="9807210at2"/>
<sequence length="444" mass="48808">MSQEQSIDTLISAGWVIPVDDAQSCHTNHALAIDKGIIIDYGPRQQLQQRYRGRIEKHLADHLLIPGLINCHGHAAMTLLRGYADDYPLMEWLQEHIWPAESRWVDGDFVRDGTELAIAEMLLGGTTCFSDMYFFPEQAAEAIEASGIRAQLCATVLDFANNWASGADDALAKAGILAQQYHDHPRITVALGPHAPYTVSDENFNKVINTAKQHQLKIQIHCHETQQEVDDSLREHGMRPLQRLEQLGLLTANTQLVHMTALNDDDIARVRRSGASIVHCPESNLKLASGFCPVDKLHKQGINIAIGTDGAASNNDLDLLGELRTGALLAKAVAGDASAVKAHQALEMATINGARALGLEQQLGSLSIGKFADIVALDMTTLTAQPVYNPLSQLIYGNNTLAISDVWVAGQQLLDERQLTTLDTGHIHQRTTQWRNKIRNDNDR</sequence>
<dbReference type="PANTHER" id="PTHR43794:SF11">
    <property type="entry name" value="AMIDOHYDROLASE-RELATED DOMAIN-CONTAINING PROTEIN"/>
    <property type="match status" value="1"/>
</dbReference>
<comment type="catalytic activity">
    <reaction evidence="5">
        <text>S-adenosyl-L-homocysteine + H2O + H(+) = S-inosyl-L-homocysteine + NH4(+)</text>
        <dbReference type="Rhea" id="RHEA:20716"/>
        <dbReference type="ChEBI" id="CHEBI:15377"/>
        <dbReference type="ChEBI" id="CHEBI:15378"/>
        <dbReference type="ChEBI" id="CHEBI:28938"/>
        <dbReference type="ChEBI" id="CHEBI:57856"/>
        <dbReference type="ChEBI" id="CHEBI:57985"/>
        <dbReference type="EC" id="3.5.4.28"/>
    </reaction>
</comment>
<dbReference type="EC" id="3.5.4.28" evidence="5"/>
<protein>
    <recommendedName>
        <fullName evidence="5">5-methylthioadenosine/S-adenosylhomocysteine deaminase</fullName>
        <shortName evidence="5">MTA/SAH deaminase</shortName>
        <ecNumber evidence="5">3.5.4.28</ecNumber>
        <ecNumber evidence="5">3.5.4.31</ecNumber>
    </recommendedName>
</protein>
<feature type="binding site" evidence="5">
    <location>
        <position position="74"/>
    </location>
    <ligand>
        <name>Zn(2+)</name>
        <dbReference type="ChEBI" id="CHEBI:29105"/>
    </ligand>
</feature>
<dbReference type="EC" id="3.5.4.31" evidence="5"/>
<dbReference type="Gene3D" id="3.20.20.140">
    <property type="entry name" value="Metal-dependent hydrolases"/>
    <property type="match status" value="1"/>
</dbReference>
<evidence type="ECO:0000313" key="8">
    <source>
        <dbReference type="Proteomes" id="UP000275394"/>
    </source>
</evidence>
<comment type="caution">
    <text evidence="7">The sequence shown here is derived from an EMBL/GenBank/DDBJ whole genome shotgun (WGS) entry which is preliminary data.</text>
</comment>
<feature type="binding site" evidence="5">
    <location>
        <position position="221"/>
    </location>
    <ligand>
        <name>Zn(2+)</name>
        <dbReference type="ChEBI" id="CHEBI:29105"/>
    </ligand>
</feature>
<keyword evidence="8" id="KW-1185">Reference proteome</keyword>
<dbReference type="SUPFAM" id="SSF51338">
    <property type="entry name" value="Composite domain of metallo-dependent hydrolases"/>
    <property type="match status" value="1"/>
</dbReference>
<proteinExistence type="inferred from homology"/>
<feature type="binding site" evidence="5">
    <location>
        <position position="194"/>
    </location>
    <ligand>
        <name>substrate</name>
    </ligand>
</feature>
<evidence type="ECO:0000313" key="7">
    <source>
        <dbReference type="EMBL" id="ROS05139.1"/>
    </source>
</evidence>
<dbReference type="HAMAP" id="MF_01281">
    <property type="entry name" value="MTA_SAH_deamin"/>
    <property type="match status" value="1"/>
</dbReference>
<dbReference type="InterPro" id="IPR050287">
    <property type="entry name" value="MTA/SAH_deaminase"/>
</dbReference>
<feature type="binding site" evidence="5">
    <location>
        <position position="101"/>
    </location>
    <ligand>
        <name>substrate</name>
    </ligand>
</feature>
<accession>A0A3N2E0B0</accession>
<dbReference type="EMBL" id="RKHR01000003">
    <property type="protein sequence ID" value="ROS05139.1"/>
    <property type="molecule type" value="Genomic_DNA"/>
</dbReference>
<keyword evidence="3 5" id="KW-0378">Hydrolase</keyword>
<keyword evidence="2 5" id="KW-0479">Metal-binding</keyword>
<dbReference type="InterPro" id="IPR023512">
    <property type="entry name" value="Deaminase_MtaD/DadD"/>
</dbReference>
<evidence type="ECO:0000256" key="4">
    <source>
        <dbReference type="ARBA" id="ARBA00022833"/>
    </source>
</evidence>
<dbReference type="CDD" id="cd01298">
    <property type="entry name" value="ATZ_TRZ_like"/>
    <property type="match status" value="1"/>
</dbReference>
<dbReference type="RefSeq" id="WP_123711078.1">
    <property type="nucleotide sequence ID" value="NZ_RKHR01000003.1"/>
</dbReference>
<feature type="binding site" evidence="5">
    <location>
        <position position="309"/>
    </location>
    <ligand>
        <name>Zn(2+)</name>
        <dbReference type="ChEBI" id="CHEBI:29105"/>
    </ligand>
</feature>
<evidence type="ECO:0000256" key="5">
    <source>
        <dbReference type="HAMAP-Rule" id="MF_01281"/>
    </source>
</evidence>
<dbReference type="FunFam" id="3.20.20.140:FF:000014">
    <property type="entry name" value="5-methylthioadenosine/S-adenosylhomocysteine deaminase"/>
    <property type="match status" value="1"/>
</dbReference>
<dbReference type="SUPFAM" id="SSF51556">
    <property type="entry name" value="Metallo-dependent hydrolases"/>
    <property type="match status" value="1"/>
</dbReference>
<dbReference type="InterPro" id="IPR032466">
    <property type="entry name" value="Metal_Hydrolase"/>
</dbReference>
<dbReference type="GO" id="GO:0050270">
    <property type="term" value="F:S-adenosylhomocysteine deaminase activity"/>
    <property type="evidence" value="ECO:0007669"/>
    <property type="project" value="UniProtKB-UniRule"/>
</dbReference>
<dbReference type="PANTHER" id="PTHR43794">
    <property type="entry name" value="AMINOHYDROLASE SSNA-RELATED"/>
    <property type="match status" value="1"/>
</dbReference>
<keyword evidence="4 5" id="KW-0862">Zinc</keyword>
<comment type="function">
    <text evidence="5">Catalyzes the deamination of 5-methylthioadenosine and S-adenosyl-L-homocysteine into 5-methylthioinosine and S-inosyl-L-homocysteine, respectively. Is also able to deaminate adenosine.</text>
</comment>
<organism evidence="7 8">
    <name type="scientific">Sinobacterium caligoides</name>
    <dbReference type="NCBI Taxonomy" id="933926"/>
    <lineage>
        <taxon>Bacteria</taxon>
        <taxon>Pseudomonadati</taxon>
        <taxon>Pseudomonadota</taxon>
        <taxon>Gammaproteobacteria</taxon>
        <taxon>Cellvibrionales</taxon>
        <taxon>Spongiibacteraceae</taxon>
        <taxon>Sinobacterium</taxon>
    </lineage>
</organism>
<comment type="cofactor">
    <cofactor evidence="5">
        <name>Zn(2+)</name>
        <dbReference type="ChEBI" id="CHEBI:29105"/>
    </cofactor>
    <text evidence="5">Binds 1 zinc ion per subunit.</text>
</comment>
<dbReference type="InterPro" id="IPR006680">
    <property type="entry name" value="Amidohydro-rel"/>
</dbReference>
<evidence type="ECO:0000256" key="2">
    <source>
        <dbReference type="ARBA" id="ARBA00022723"/>
    </source>
</evidence>
<dbReference type="Gene3D" id="2.30.40.10">
    <property type="entry name" value="Urease, subunit C, domain 1"/>
    <property type="match status" value="1"/>
</dbReference>
<dbReference type="InterPro" id="IPR011059">
    <property type="entry name" value="Metal-dep_hydrolase_composite"/>
</dbReference>
<comment type="similarity">
    <text evidence="1">Belongs to the metallo-dependent hydrolases superfamily. ATZ/TRZ family.</text>
</comment>
<evidence type="ECO:0000259" key="6">
    <source>
        <dbReference type="Pfam" id="PF01979"/>
    </source>
</evidence>
<dbReference type="AlphaFoldDB" id="A0A3N2E0B0"/>
<feature type="binding site" evidence="5">
    <location>
        <position position="72"/>
    </location>
    <ligand>
        <name>Zn(2+)</name>
        <dbReference type="ChEBI" id="CHEBI:29105"/>
    </ligand>
</feature>
<feature type="binding site" evidence="5">
    <location>
        <position position="309"/>
    </location>
    <ligand>
        <name>substrate</name>
    </ligand>
</feature>
<evidence type="ECO:0000256" key="3">
    <source>
        <dbReference type="ARBA" id="ARBA00022801"/>
    </source>
</evidence>
<name>A0A3N2E0B0_9GAMM</name>
<dbReference type="Proteomes" id="UP000275394">
    <property type="component" value="Unassembled WGS sequence"/>
</dbReference>
<feature type="domain" description="Amidohydrolase-related" evidence="6">
    <location>
        <begin position="64"/>
        <end position="412"/>
    </location>
</feature>
<dbReference type="NCBIfam" id="NF006549">
    <property type="entry name" value="PRK09045.1"/>
    <property type="match status" value="1"/>
</dbReference>
<dbReference type="GO" id="GO:0090614">
    <property type="term" value="F:5'-methylthioadenosine deaminase activity"/>
    <property type="evidence" value="ECO:0007669"/>
    <property type="project" value="UniProtKB-UniRule"/>
</dbReference>
<dbReference type="GO" id="GO:0046872">
    <property type="term" value="F:metal ion binding"/>
    <property type="evidence" value="ECO:0007669"/>
    <property type="project" value="UniProtKB-KW"/>
</dbReference>
<comment type="catalytic activity">
    <reaction evidence="5">
        <text>S-methyl-5'-thioadenosine + H2O + H(+) = S-methyl-5'-thioinosine + NH4(+)</text>
        <dbReference type="Rhea" id="RHEA:25025"/>
        <dbReference type="ChEBI" id="CHEBI:15377"/>
        <dbReference type="ChEBI" id="CHEBI:15378"/>
        <dbReference type="ChEBI" id="CHEBI:17509"/>
        <dbReference type="ChEBI" id="CHEBI:28938"/>
        <dbReference type="ChEBI" id="CHEBI:48595"/>
        <dbReference type="EC" id="3.5.4.31"/>
    </reaction>
</comment>
<gene>
    <name evidence="5" type="primary">mtaD</name>
    <name evidence="7" type="ORF">EDC56_0668</name>
</gene>
<feature type="binding site" evidence="5">
    <location>
        <position position="224"/>
    </location>
    <ligand>
        <name>substrate</name>
    </ligand>
</feature>
<evidence type="ECO:0000256" key="1">
    <source>
        <dbReference type="ARBA" id="ARBA00006745"/>
    </source>
</evidence>
<dbReference type="Pfam" id="PF01979">
    <property type="entry name" value="Amidohydro_1"/>
    <property type="match status" value="1"/>
</dbReference>
<comment type="similarity">
    <text evidence="5">Belongs to the metallo-dependent hydrolases superfamily. MTA/SAH deaminase family.</text>
</comment>